<dbReference type="GO" id="GO:0016042">
    <property type="term" value="P:lipid catabolic process"/>
    <property type="evidence" value="ECO:0007669"/>
    <property type="project" value="TreeGrafter"/>
</dbReference>
<evidence type="ECO:0000313" key="6">
    <source>
        <dbReference type="EMBL" id="KAJ6646183.1"/>
    </source>
</evidence>
<feature type="non-terminal residue" evidence="6">
    <location>
        <position position="458"/>
    </location>
</feature>
<dbReference type="PANTHER" id="PTHR11610">
    <property type="entry name" value="LIPASE"/>
    <property type="match status" value="1"/>
</dbReference>
<dbReference type="InterPro" id="IPR013818">
    <property type="entry name" value="Lipase"/>
</dbReference>
<dbReference type="InterPro" id="IPR027417">
    <property type="entry name" value="P-loop_NTPase"/>
</dbReference>
<dbReference type="InterPro" id="IPR001806">
    <property type="entry name" value="Small_GTPase"/>
</dbReference>
<dbReference type="Pfam" id="PF00071">
    <property type="entry name" value="Ras"/>
    <property type="match status" value="1"/>
</dbReference>
<dbReference type="InterPro" id="IPR000734">
    <property type="entry name" value="TAG_lipase"/>
</dbReference>
<dbReference type="Proteomes" id="UP001151699">
    <property type="component" value="Chromosome A"/>
</dbReference>
<feature type="non-terminal residue" evidence="6">
    <location>
        <position position="1"/>
    </location>
</feature>
<dbReference type="SUPFAM" id="SSF52540">
    <property type="entry name" value="P-loop containing nucleoside triphosphate hydrolases"/>
    <property type="match status" value="1"/>
</dbReference>
<dbReference type="SMART" id="SM00173">
    <property type="entry name" value="RAS"/>
    <property type="match status" value="1"/>
</dbReference>
<comment type="similarity">
    <text evidence="2 4">Belongs to the AB hydrolase superfamily. Lipase family.</text>
</comment>
<evidence type="ECO:0000256" key="3">
    <source>
        <dbReference type="ARBA" id="ARBA00022525"/>
    </source>
</evidence>
<reference evidence="6" key="1">
    <citation type="submission" date="2022-07" db="EMBL/GenBank/DDBJ databases">
        <authorList>
            <person name="Trinca V."/>
            <person name="Uliana J.V.C."/>
            <person name="Torres T.T."/>
            <person name="Ward R.J."/>
            <person name="Monesi N."/>
        </authorList>
    </citation>
    <scope>NUCLEOTIDE SEQUENCE</scope>
    <source>
        <strain evidence="6">HSMRA1968</strain>
        <tissue evidence="6">Whole embryos</tissue>
    </source>
</reference>
<dbReference type="FunFam" id="3.40.50.300:FF:001329">
    <property type="entry name" value="Small GTP-binding protein, putative"/>
    <property type="match status" value="1"/>
</dbReference>
<proteinExistence type="inferred from homology"/>
<sequence>YLEPCSDEVIQFYIFSSDRPNSAPLLLDIKNLMIPKWLNLNNSNKLIVHGYAGNLDFHATKAIRNEYLARNNTNIIIVDWGKLSKLPCYPGAVFNTRQAGECVGNFLLKLAPMFADDSDFTKIHMIGFSLGAHVIGFACNIVRKSLGIMFDRITGLDPALPFFTTADPHSKLDRSDAKFVDVVHTNAGVFGKIEPSGHVDFYVNGGQTQPACADHSNVPLCSHLLATVYFAESINSKIGFSGYRCSGYFNYFLGFCTPQSRTIRTALKMGEPCKIGFTNDTFVTGTDRKSTLGLDHFQKVYKVVDRDIKLQLWDTGGMERVASVTSSYYKFAEAAILVFALDNLPSFHALSQHMLDIVSYAENAKIFLCGNKSDLEGTNPQVTEADMEDFCEQCQSLISATYKVSCKTGVGGMNIAEEHSWKFISGRTKKMLVVDGHKFWYTNNHSRFHIIWRCCYSH</sequence>
<keyword evidence="3" id="KW-0964">Secreted</keyword>
<organism evidence="6 7">
    <name type="scientific">Pseudolycoriella hygida</name>
    <dbReference type="NCBI Taxonomy" id="35572"/>
    <lineage>
        <taxon>Eukaryota</taxon>
        <taxon>Metazoa</taxon>
        <taxon>Ecdysozoa</taxon>
        <taxon>Arthropoda</taxon>
        <taxon>Hexapoda</taxon>
        <taxon>Insecta</taxon>
        <taxon>Pterygota</taxon>
        <taxon>Neoptera</taxon>
        <taxon>Endopterygota</taxon>
        <taxon>Diptera</taxon>
        <taxon>Nematocera</taxon>
        <taxon>Sciaroidea</taxon>
        <taxon>Sciaridae</taxon>
        <taxon>Pseudolycoriella</taxon>
    </lineage>
</organism>
<dbReference type="GO" id="GO:0016298">
    <property type="term" value="F:lipase activity"/>
    <property type="evidence" value="ECO:0007669"/>
    <property type="project" value="InterPro"/>
</dbReference>
<dbReference type="GO" id="GO:0005525">
    <property type="term" value="F:GTP binding"/>
    <property type="evidence" value="ECO:0007669"/>
    <property type="project" value="InterPro"/>
</dbReference>
<dbReference type="GO" id="GO:0005615">
    <property type="term" value="C:extracellular space"/>
    <property type="evidence" value="ECO:0007669"/>
    <property type="project" value="TreeGrafter"/>
</dbReference>
<accession>A0A9Q0N9T5</accession>
<gene>
    <name evidence="6" type="primary">liph-a_1</name>
    <name evidence="6" type="ORF">Bhyg_01394</name>
</gene>
<dbReference type="PANTHER" id="PTHR11610:SF151">
    <property type="entry name" value="PHOSPHOLIPASE A1 MEMBER A-LIKE PROTEIN"/>
    <property type="match status" value="1"/>
</dbReference>
<keyword evidence="7" id="KW-1185">Reference proteome</keyword>
<evidence type="ECO:0000313" key="7">
    <source>
        <dbReference type="Proteomes" id="UP001151699"/>
    </source>
</evidence>
<dbReference type="Pfam" id="PF00151">
    <property type="entry name" value="Lipase"/>
    <property type="match status" value="1"/>
</dbReference>
<evidence type="ECO:0000256" key="2">
    <source>
        <dbReference type="ARBA" id="ARBA00010701"/>
    </source>
</evidence>
<comment type="subcellular location">
    <subcellularLocation>
        <location evidence="1">Secreted</location>
    </subcellularLocation>
</comment>
<dbReference type="PROSITE" id="PS51419">
    <property type="entry name" value="RAB"/>
    <property type="match status" value="1"/>
</dbReference>
<name>A0A9Q0N9T5_9DIPT</name>
<dbReference type="InterPro" id="IPR029058">
    <property type="entry name" value="AB_hydrolase_fold"/>
</dbReference>
<protein>
    <submittedName>
        <fullName evidence="6">Lipase member H-A</fullName>
    </submittedName>
</protein>
<comment type="caution">
    <text evidence="6">The sequence shown here is derived from an EMBL/GenBank/DDBJ whole genome shotgun (WGS) entry which is preliminary data.</text>
</comment>
<dbReference type="OrthoDB" id="199913at2759"/>
<dbReference type="SUPFAM" id="SSF53474">
    <property type="entry name" value="alpha/beta-Hydrolases"/>
    <property type="match status" value="1"/>
</dbReference>
<dbReference type="AlphaFoldDB" id="A0A9Q0N9T5"/>
<dbReference type="CDD" id="cd00707">
    <property type="entry name" value="Pancreat_lipase_like"/>
    <property type="match status" value="1"/>
</dbReference>
<feature type="domain" description="Lipase" evidence="5">
    <location>
        <begin position="10"/>
        <end position="259"/>
    </location>
</feature>
<evidence type="ECO:0000259" key="5">
    <source>
        <dbReference type="Pfam" id="PF00151"/>
    </source>
</evidence>
<dbReference type="EMBL" id="WJQU01000001">
    <property type="protein sequence ID" value="KAJ6646183.1"/>
    <property type="molecule type" value="Genomic_DNA"/>
</dbReference>
<dbReference type="GO" id="GO:0003924">
    <property type="term" value="F:GTPase activity"/>
    <property type="evidence" value="ECO:0007669"/>
    <property type="project" value="InterPro"/>
</dbReference>
<dbReference type="CDD" id="cd00154">
    <property type="entry name" value="Rab"/>
    <property type="match status" value="1"/>
</dbReference>
<dbReference type="PRINTS" id="PR00821">
    <property type="entry name" value="TAGLIPASE"/>
</dbReference>
<dbReference type="Gene3D" id="3.40.50.300">
    <property type="entry name" value="P-loop containing nucleotide triphosphate hydrolases"/>
    <property type="match status" value="1"/>
</dbReference>
<evidence type="ECO:0000256" key="4">
    <source>
        <dbReference type="RuleBase" id="RU004262"/>
    </source>
</evidence>
<dbReference type="GO" id="GO:0017171">
    <property type="term" value="F:serine hydrolase activity"/>
    <property type="evidence" value="ECO:0007669"/>
    <property type="project" value="TreeGrafter"/>
</dbReference>
<dbReference type="Gene3D" id="3.40.50.1820">
    <property type="entry name" value="alpha/beta hydrolase"/>
    <property type="match status" value="1"/>
</dbReference>
<evidence type="ECO:0000256" key="1">
    <source>
        <dbReference type="ARBA" id="ARBA00004613"/>
    </source>
</evidence>
<dbReference type="SMART" id="SM00175">
    <property type="entry name" value="RAB"/>
    <property type="match status" value="1"/>
</dbReference>
<dbReference type="InterPro" id="IPR033906">
    <property type="entry name" value="Lipase_N"/>
</dbReference>